<proteinExistence type="predicted"/>
<comment type="caution">
    <text evidence="1">The sequence shown here is derived from an EMBL/GenBank/DDBJ whole genome shotgun (WGS) entry which is preliminary data.</text>
</comment>
<keyword evidence="2" id="KW-1185">Reference proteome</keyword>
<accession>A0AAV4UDA5</accession>
<gene>
    <name evidence="1" type="ORF">CEXT_479701</name>
</gene>
<sequence>RRSLSKFHSVNTGSYSPCCFASPYTPSIQDQHQFQNGYILYSDNQLVEAKWKFYSISNSHNFYRRFKVTYN</sequence>
<dbReference type="Proteomes" id="UP001054945">
    <property type="component" value="Unassembled WGS sequence"/>
</dbReference>
<feature type="non-terminal residue" evidence="1">
    <location>
        <position position="1"/>
    </location>
</feature>
<evidence type="ECO:0000313" key="2">
    <source>
        <dbReference type="Proteomes" id="UP001054945"/>
    </source>
</evidence>
<evidence type="ECO:0000313" key="1">
    <source>
        <dbReference type="EMBL" id="GIY55748.1"/>
    </source>
</evidence>
<reference evidence="1 2" key="1">
    <citation type="submission" date="2021-06" db="EMBL/GenBank/DDBJ databases">
        <title>Caerostris extrusa draft genome.</title>
        <authorList>
            <person name="Kono N."/>
            <person name="Arakawa K."/>
        </authorList>
    </citation>
    <scope>NUCLEOTIDE SEQUENCE [LARGE SCALE GENOMIC DNA]</scope>
</reference>
<name>A0AAV4UDA5_CAEEX</name>
<organism evidence="1 2">
    <name type="scientific">Caerostris extrusa</name>
    <name type="common">Bark spider</name>
    <name type="synonym">Caerostris bankana</name>
    <dbReference type="NCBI Taxonomy" id="172846"/>
    <lineage>
        <taxon>Eukaryota</taxon>
        <taxon>Metazoa</taxon>
        <taxon>Ecdysozoa</taxon>
        <taxon>Arthropoda</taxon>
        <taxon>Chelicerata</taxon>
        <taxon>Arachnida</taxon>
        <taxon>Araneae</taxon>
        <taxon>Araneomorphae</taxon>
        <taxon>Entelegynae</taxon>
        <taxon>Araneoidea</taxon>
        <taxon>Araneidae</taxon>
        <taxon>Caerostris</taxon>
    </lineage>
</organism>
<dbReference type="AlphaFoldDB" id="A0AAV4UDA5"/>
<dbReference type="EMBL" id="BPLR01012668">
    <property type="protein sequence ID" value="GIY55748.1"/>
    <property type="molecule type" value="Genomic_DNA"/>
</dbReference>
<protein>
    <submittedName>
        <fullName evidence="1">Uncharacterized protein</fullName>
    </submittedName>
</protein>